<dbReference type="EMBL" id="BAAADJ010000021">
    <property type="protein sequence ID" value="GAA0330709.1"/>
    <property type="molecule type" value="Genomic_DNA"/>
</dbReference>
<dbReference type="InterPro" id="IPR011706">
    <property type="entry name" value="Cu-oxidase_C"/>
</dbReference>
<dbReference type="SUPFAM" id="SSF49503">
    <property type="entry name" value="Cupredoxins"/>
    <property type="match status" value="3"/>
</dbReference>
<evidence type="ECO:0000256" key="1">
    <source>
        <dbReference type="ARBA" id="ARBA00010609"/>
    </source>
</evidence>
<dbReference type="PROSITE" id="PS00080">
    <property type="entry name" value="MULTICOPPER_OXIDASE2"/>
    <property type="match status" value="1"/>
</dbReference>
<comment type="caution">
    <text evidence="7">The sequence shown here is derived from an EMBL/GenBank/DDBJ whole genome shotgun (WGS) entry which is preliminary data.</text>
</comment>
<name>A0ABN0WAB4_9BACI</name>
<proteinExistence type="inferred from homology"/>
<sequence>MLKNGLSGESQKPLPIPALLGDQDPSPNKAEFFLTAQQSTKEFIEGKMTPTYGYNGDFLGPVIRVKRGNDVTVHVENKLQEQTTVHWHGLEVDGEFDGGPHTAINEGDIWSPNFKIDQPAATLWFHPHLLHETGEQVYKGLAGLFYIEDDVSEKLPLPNEYGVNDIPLIIQDRKFTSDGEMNYDLGMHDVMMGLQGTAILVNGAINPFLEVPKGKVRLRILNGSNARVYNFHLSTQDDFWQIASDGGLLEKPVQLNNVVLGAAERAEIIVDFSEYDQGDTLFLNEENNNLLEFRINGEENNFDIPNQLTDIERISPDSATNTRKFVFQGMGLMVNINGKQMDIDRIDEKLLKNTTEIWEVSNDSGMGMMGMDGGGMAHPFHAHGVQFQILDRNGQEPPENERGWKDTFLVYPNETVRAIATFDHEGIFMYHCHILEHEDAGMMGQFQVN</sequence>
<dbReference type="InterPro" id="IPR011707">
    <property type="entry name" value="Cu-oxidase-like_N"/>
</dbReference>
<organism evidence="7 8">
    <name type="scientific">Bacillus carboniphilus</name>
    <dbReference type="NCBI Taxonomy" id="86663"/>
    <lineage>
        <taxon>Bacteria</taxon>
        <taxon>Bacillati</taxon>
        <taxon>Bacillota</taxon>
        <taxon>Bacilli</taxon>
        <taxon>Bacillales</taxon>
        <taxon>Bacillaceae</taxon>
        <taxon>Bacillus</taxon>
    </lineage>
</organism>
<dbReference type="Proteomes" id="UP001500782">
    <property type="component" value="Unassembled WGS sequence"/>
</dbReference>
<evidence type="ECO:0000256" key="4">
    <source>
        <dbReference type="SAM" id="MobiDB-lite"/>
    </source>
</evidence>
<dbReference type="PROSITE" id="PS00079">
    <property type="entry name" value="MULTICOPPER_OXIDASE1"/>
    <property type="match status" value="1"/>
</dbReference>
<dbReference type="InterPro" id="IPR033138">
    <property type="entry name" value="Cu_oxidase_CS"/>
</dbReference>
<gene>
    <name evidence="7" type="ORF">GCM10008967_21510</name>
</gene>
<dbReference type="Gene3D" id="2.60.40.420">
    <property type="entry name" value="Cupredoxins - blue copper proteins"/>
    <property type="match status" value="3"/>
</dbReference>
<evidence type="ECO:0000259" key="5">
    <source>
        <dbReference type="Pfam" id="PF07731"/>
    </source>
</evidence>
<dbReference type="CDD" id="cd13867">
    <property type="entry name" value="CuRO_2_CueO_FtsP"/>
    <property type="match status" value="1"/>
</dbReference>
<feature type="domain" description="Plastocyanin-like" evidence="5">
    <location>
        <begin position="327"/>
        <end position="448"/>
    </location>
</feature>
<protein>
    <submittedName>
        <fullName evidence="7">Multicopper oxidase domain-containing protein</fullName>
    </submittedName>
</protein>
<evidence type="ECO:0000256" key="3">
    <source>
        <dbReference type="ARBA" id="ARBA00023002"/>
    </source>
</evidence>
<dbReference type="InterPro" id="IPR008972">
    <property type="entry name" value="Cupredoxin"/>
</dbReference>
<dbReference type="Pfam" id="PF07731">
    <property type="entry name" value="Cu-oxidase_2"/>
    <property type="match status" value="1"/>
</dbReference>
<dbReference type="CDD" id="cd04232">
    <property type="entry name" value="CuRO_1_CueO_FtsP"/>
    <property type="match status" value="1"/>
</dbReference>
<dbReference type="CDD" id="cd13890">
    <property type="entry name" value="CuRO_3_CueO_FtsP"/>
    <property type="match status" value="1"/>
</dbReference>
<dbReference type="PANTHER" id="PTHR48267">
    <property type="entry name" value="CUPREDOXIN SUPERFAMILY PROTEIN"/>
    <property type="match status" value="1"/>
</dbReference>
<evidence type="ECO:0000259" key="6">
    <source>
        <dbReference type="Pfam" id="PF07732"/>
    </source>
</evidence>
<dbReference type="Pfam" id="PF07732">
    <property type="entry name" value="Cu-oxidase_3"/>
    <property type="match status" value="1"/>
</dbReference>
<evidence type="ECO:0000313" key="7">
    <source>
        <dbReference type="EMBL" id="GAA0330709.1"/>
    </source>
</evidence>
<keyword evidence="2" id="KW-0479">Metal-binding</keyword>
<reference evidence="8" key="1">
    <citation type="journal article" date="2019" name="Int. J. Syst. Evol. Microbiol.">
        <title>The Global Catalogue of Microorganisms (GCM) 10K type strain sequencing project: providing services to taxonomists for standard genome sequencing and annotation.</title>
        <authorList>
            <consortium name="The Broad Institute Genomics Platform"/>
            <consortium name="The Broad Institute Genome Sequencing Center for Infectious Disease"/>
            <person name="Wu L."/>
            <person name="Ma J."/>
        </authorList>
    </citation>
    <scope>NUCLEOTIDE SEQUENCE [LARGE SCALE GENOMIC DNA]</scope>
    <source>
        <strain evidence="8">JCM 9731</strain>
    </source>
</reference>
<accession>A0ABN0WAB4</accession>
<feature type="domain" description="Plastocyanin-like" evidence="6">
    <location>
        <begin position="38"/>
        <end position="150"/>
    </location>
</feature>
<evidence type="ECO:0000313" key="8">
    <source>
        <dbReference type="Proteomes" id="UP001500782"/>
    </source>
</evidence>
<dbReference type="InterPro" id="IPR045087">
    <property type="entry name" value="Cu-oxidase_fam"/>
</dbReference>
<evidence type="ECO:0000256" key="2">
    <source>
        <dbReference type="ARBA" id="ARBA00022723"/>
    </source>
</evidence>
<dbReference type="InterPro" id="IPR002355">
    <property type="entry name" value="Cu_oxidase_Cu_BS"/>
</dbReference>
<feature type="region of interest" description="Disordered" evidence="4">
    <location>
        <begin position="1"/>
        <end position="22"/>
    </location>
</feature>
<keyword evidence="8" id="KW-1185">Reference proteome</keyword>
<dbReference type="PANTHER" id="PTHR48267:SF1">
    <property type="entry name" value="BILIRUBIN OXIDASE"/>
    <property type="match status" value="1"/>
</dbReference>
<comment type="similarity">
    <text evidence="1">Belongs to the multicopper oxidase family.</text>
</comment>
<keyword evidence="3" id="KW-0560">Oxidoreductase</keyword>